<accession>A0ABU6YW03</accession>
<reference evidence="1 2" key="1">
    <citation type="journal article" date="2023" name="Plants (Basel)">
        <title>Bridging the Gap: Combining Genomics and Transcriptomics Approaches to Understand Stylosanthes scabra, an Orphan Legume from the Brazilian Caatinga.</title>
        <authorList>
            <person name="Ferreira-Neto J.R.C."/>
            <person name="da Silva M.D."/>
            <person name="Binneck E."/>
            <person name="de Melo N.F."/>
            <person name="da Silva R.H."/>
            <person name="de Melo A.L.T.M."/>
            <person name="Pandolfi V."/>
            <person name="Bustamante F.O."/>
            <person name="Brasileiro-Vidal A.C."/>
            <person name="Benko-Iseppon A.M."/>
        </authorList>
    </citation>
    <scope>NUCLEOTIDE SEQUENCE [LARGE SCALE GENOMIC DNA]</scope>
    <source>
        <tissue evidence="1">Leaves</tissue>
    </source>
</reference>
<dbReference type="EMBL" id="JASCZI010243153">
    <property type="protein sequence ID" value="MED6212768.1"/>
    <property type="molecule type" value="Genomic_DNA"/>
</dbReference>
<name>A0ABU6YW03_9FABA</name>
<comment type="caution">
    <text evidence="1">The sequence shown here is derived from an EMBL/GenBank/DDBJ whole genome shotgun (WGS) entry which is preliminary data.</text>
</comment>
<organism evidence="1 2">
    <name type="scientific">Stylosanthes scabra</name>
    <dbReference type="NCBI Taxonomy" id="79078"/>
    <lineage>
        <taxon>Eukaryota</taxon>
        <taxon>Viridiplantae</taxon>
        <taxon>Streptophyta</taxon>
        <taxon>Embryophyta</taxon>
        <taxon>Tracheophyta</taxon>
        <taxon>Spermatophyta</taxon>
        <taxon>Magnoliopsida</taxon>
        <taxon>eudicotyledons</taxon>
        <taxon>Gunneridae</taxon>
        <taxon>Pentapetalae</taxon>
        <taxon>rosids</taxon>
        <taxon>fabids</taxon>
        <taxon>Fabales</taxon>
        <taxon>Fabaceae</taxon>
        <taxon>Papilionoideae</taxon>
        <taxon>50 kb inversion clade</taxon>
        <taxon>dalbergioids sensu lato</taxon>
        <taxon>Dalbergieae</taxon>
        <taxon>Pterocarpus clade</taxon>
        <taxon>Stylosanthes</taxon>
    </lineage>
</organism>
<evidence type="ECO:0000313" key="1">
    <source>
        <dbReference type="EMBL" id="MED6212768.1"/>
    </source>
</evidence>
<evidence type="ECO:0000313" key="2">
    <source>
        <dbReference type="Proteomes" id="UP001341840"/>
    </source>
</evidence>
<dbReference type="Proteomes" id="UP001341840">
    <property type="component" value="Unassembled WGS sequence"/>
</dbReference>
<gene>
    <name evidence="1" type="ORF">PIB30_086736</name>
</gene>
<sequence length="76" mass="8889">NTDQRKKPPGSAMPCLCSPENVCPIAGTHRRCCYRRFSRYWYYINRRKNVVVTAIRCGVTITRRQVLDTLLEVLPF</sequence>
<proteinExistence type="predicted"/>
<protein>
    <submittedName>
        <fullName evidence="1">Uncharacterized protein</fullName>
    </submittedName>
</protein>
<keyword evidence="2" id="KW-1185">Reference proteome</keyword>
<feature type="non-terminal residue" evidence="1">
    <location>
        <position position="1"/>
    </location>
</feature>